<feature type="transmembrane region" description="Helical" evidence="7">
    <location>
        <begin position="271"/>
        <end position="292"/>
    </location>
</feature>
<feature type="transmembrane region" description="Helical" evidence="7">
    <location>
        <begin position="695"/>
        <end position="717"/>
    </location>
</feature>
<keyword evidence="5 7" id="KW-0472">Membrane</keyword>
<feature type="transmembrane region" description="Helical" evidence="7">
    <location>
        <begin position="36"/>
        <end position="54"/>
    </location>
</feature>
<evidence type="ECO:0000256" key="6">
    <source>
        <dbReference type="SAM" id="MobiDB-lite"/>
    </source>
</evidence>
<feature type="transmembrane region" description="Helical" evidence="7">
    <location>
        <begin position="638"/>
        <end position="656"/>
    </location>
</feature>
<feature type="transmembrane region" description="Helical" evidence="7">
    <location>
        <begin position="763"/>
        <end position="786"/>
    </location>
</feature>
<feature type="transmembrane region" description="Helical" evidence="7">
    <location>
        <begin position="242"/>
        <end position="264"/>
    </location>
</feature>
<dbReference type="InterPro" id="IPR004869">
    <property type="entry name" value="MMPL_dom"/>
</dbReference>
<dbReference type="RefSeq" id="WP_245880931.1">
    <property type="nucleotide sequence ID" value="NZ_CP028339.1"/>
</dbReference>
<feature type="region of interest" description="Disordered" evidence="6">
    <location>
        <begin position="842"/>
        <end position="872"/>
    </location>
</feature>
<dbReference type="PANTHER" id="PTHR33406">
    <property type="entry name" value="MEMBRANE PROTEIN MJ1562-RELATED"/>
    <property type="match status" value="1"/>
</dbReference>
<evidence type="ECO:0000256" key="5">
    <source>
        <dbReference type="ARBA" id="ARBA00023136"/>
    </source>
</evidence>
<keyword evidence="3 7" id="KW-0812">Transmembrane</keyword>
<feature type="transmembrane region" description="Helical" evidence="7">
    <location>
        <begin position="376"/>
        <end position="400"/>
    </location>
</feature>
<feature type="transmembrane region" description="Helical" evidence="7">
    <location>
        <begin position="343"/>
        <end position="364"/>
    </location>
</feature>
<dbReference type="Proteomes" id="UP000241885">
    <property type="component" value="Chromosome"/>
</dbReference>
<comment type="subcellular location">
    <subcellularLocation>
        <location evidence="1">Cell membrane</location>
        <topology evidence="1">Multi-pass membrane protein</topology>
    </subcellularLocation>
</comment>
<protein>
    <submittedName>
        <fullName evidence="9">Transport protein</fullName>
    </submittedName>
</protein>
<dbReference type="AlphaFoldDB" id="A0A2R4BRV7"/>
<dbReference type="SUPFAM" id="SSF82866">
    <property type="entry name" value="Multidrug efflux transporter AcrB transmembrane domain"/>
    <property type="match status" value="2"/>
</dbReference>
<evidence type="ECO:0000256" key="3">
    <source>
        <dbReference type="ARBA" id="ARBA00022692"/>
    </source>
</evidence>
<keyword evidence="4 7" id="KW-1133">Transmembrane helix</keyword>
<evidence type="ECO:0000259" key="8">
    <source>
        <dbReference type="Pfam" id="PF03176"/>
    </source>
</evidence>
<dbReference type="KEGG" id="tak:Tharo_3062"/>
<feature type="transmembrane region" description="Helical" evidence="7">
    <location>
        <begin position="663"/>
        <end position="683"/>
    </location>
</feature>
<dbReference type="EMBL" id="CP028339">
    <property type="protein sequence ID" value="AVR89943.1"/>
    <property type="molecule type" value="Genomic_DNA"/>
</dbReference>
<feature type="domain" description="Membrane transport protein MMPL" evidence="8">
    <location>
        <begin position="181"/>
        <end position="422"/>
    </location>
</feature>
<proteinExistence type="predicted"/>
<keyword evidence="10" id="KW-1185">Reference proteome</keyword>
<name>A0A2R4BRV7_THAAR</name>
<dbReference type="GO" id="GO:0005886">
    <property type="term" value="C:plasma membrane"/>
    <property type="evidence" value="ECO:0007669"/>
    <property type="project" value="UniProtKB-SubCell"/>
</dbReference>
<feature type="domain" description="Membrane transport protein MMPL" evidence="8">
    <location>
        <begin position="597"/>
        <end position="791"/>
    </location>
</feature>
<evidence type="ECO:0000256" key="4">
    <source>
        <dbReference type="ARBA" id="ARBA00022989"/>
    </source>
</evidence>
<dbReference type="Gene3D" id="1.20.1640.10">
    <property type="entry name" value="Multidrug efflux transporter AcrB transmembrane domain"/>
    <property type="match status" value="2"/>
</dbReference>
<dbReference type="PANTHER" id="PTHR33406:SF10">
    <property type="entry name" value="SSD DOMAIN-CONTAINING PROTEIN"/>
    <property type="match status" value="1"/>
</dbReference>
<dbReference type="Pfam" id="PF03176">
    <property type="entry name" value="MMPL"/>
    <property type="match status" value="2"/>
</dbReference>
<dbReference type="InterPro" id="IPR050545">
    <property type="entry name" value="Mycobact_MmpL"/>
</dbReference>
<feature type="compositionally biased region" description="Low complexity" evidence="6">
    <location>
        <begin position="842"/>
        <end position="852"/>
    </location>
</feature>
<keyword evidence="2" id="KW-1003">Cell membrane</keyword>
<evidence type="ECO:0000256" key="2">
    <source>
        <dbReference type="ARBA" id="ARBA00022475"/>
    </source>
</evidence>
<sequence>MAVAHSLPAEAVIANLADFDARSGSLAERVLFNNRLLIVLLCLLATLVLGYQALGLKLNAAFDKMIPTSHPYVVNFLDNRSQLAGMGNSLRIAVAVTEGDIFDEEYLDTVRKLSDELFLLPGVDRPYMKSLWAPAVRWTGVTEEGLDGGPVIPDDYDGSPASIEQVRVNVERSGEIGQLVAANYQSSIILVPLQDKIAETGERIDYHALSQRIEELRAKYESDTIRIHVTGFAKVVGDLIEGLLQVMVFFAVAIVICTAVLYWYTRCLRSTLLVVACSVVAVVWLLGLLPTLGYELDPYSVLVPFLVFAIGMSHGAQKMNGIMQDIGRGTHSLVAARYTFRRLFLAGMTALLADAVGFAVLMVIDIQVIQDLAVTASIGVAVLIFTNLVLLPILLSYTGVSPVAAQRSLKAELMEASGTHAKHPFWAFLDLFTQRKWARIAVLAGLVMGALGLAVSFQLKIGDTDPGAPELRPDSRYNRDNAFMTANYAASSDVYIVMVRTPQYACGQYDTLMAVDALERELQQLPGVEATSSLAGLAKVSNAGMNEGSLKWFEIPRSQDMLNAIITRAPREMFNQNCDLLTVYAYLKDHKADTLASVVNVVEAFAARHGTEEVRFLNAAGNAGIEAATNIVVRKANVQMLFLVYAAVIVLAFITFRSWRAVVCAVVPLMITSVLCEALMVWLNIGVKVATLPVIALGVGIGVDYALYVMTVTLARLKEGMSLSEAYYKALTFTGKVVVLTGITLGLAVATWAWSPIKFQADMGILLAFMFIWNMLGALILLPALGHFLLRPKKAAQGWNMLGALILLPALGHFLLRPKQVAQQDRADLADVADARTAGYAAPAAARSPASPELEQREPVESAAAVLQESTI</sequence>
<organism evidence="9 10">
    <name type="scientific">Thauera aromatica K172</name>
    <dbReference type="NCBI Taxonomy" id="44139"/>
    <lineage>
        <taxon>Bacteria</taxon>
        <taxon>Pseudomonadati</taxon>
        <taxon>Pseudomonadota</taxon>
        <taxon>Betaproteobacteria</taxon>
        <taxon>Rhodocyclales</taxon>
        <taxon>Zoogloeaceae</taxon>
        <taxon>Thauera</taxon>
    </lineage>
</organism>
<evidence type="ECO:0000313" key="9">
    <source>
        <dbReference type="EMBL" id="AVR89943.1"/>
    </source>
</evidence>
<feature type="transmembrane region" description="Helical" evidence="7">
    <location>
        <begin position="298"/>
        <end position="316"/>
    </location>
</feature>
<reference evidence="9 10" key="1">
    <citation type="submission" date="2018-03" db="EMBL/GenBank/DDBJ databases">
        <title>Complete genome sequence of Thauera aromatica, a model organism for studying aromatic compound degradation under denitrifying conditions.</title>
        <authorList>
            <person name="Lo H.-Y."/>
            <person name="Goris T."/>
            <person name="Boll M."/>
            <person name="Mueller J.A."/>
        </authorList>
    </citation>
    <scope>NUCLEOTIDE SEQUENCE [LARGE SCALE GENOMIC DNA]</scope>
    <source>
        <strain evidence="9 10">K172</strain>
    </source>
</reference>
<accession>A0A2R4BRV7</accession>
<feature type="transmembrane region" description="Helical" evidence="7">
    <location>
        <begin position="737"/>
        <end position="757"/>
    </location>
</feature>
<gene>
    <name evidence="9" type="ORF">Tharo_3062</name>
</gene>
<evidence type="ECO:0000256" key="7">
    <source>
        <dbReference type="SAM" id="Phobius"/>
    </source>
</evidence>
<feature type="transmembrane region" description="Helical" evidence="7">
    <location>
        <begin position="798"/>
        <end position="816"/>
    </location>
</feature>
<evidence type="ECO:0000313" key="10">
    <source>
        <dbReference type="Proteomes" id="UP000241885"/>
    </source>
</evidence>
<feature type="transmembrane region" description="Helical" evidence="7">
    <location>
        <begin position="440"/>
        <end position="459"/>
    </location>
</feature>
<evidence type="ECO:0000256" key="1">
    <source>
        <dbReference type="ARBA" id="ARBA00004651"/>
    </source>
</evidence>